<dbReference type="OrthoDB" id="7855875at2"/>
<protein>
    <submittedName>
        <fullName evidence="8">Membrane protein</fullName>
    </submittedName>
</protein>
<dbReference type="Pfam" id="PF00892">
    <property type="entry name" value="EamA"/>
    <property type="match status" value="2"/>
</dbReference>
<feature type="domain" description="EamA" evidence="7">
    <location>
        <begin position="19"/>
        <end position="146"/>
    </location>
</feature>
<evidence type="ECO:0000256" key="2">
    <source>
        <dbReference type="ARBA" id="ARBA00009853"/>
    </source>
</evidence>
<feature type="transmembrane region" description="Helical" evidence="6">
    <location>
        <begin position="104"/>
        <end position="123"/>
    </location>
</feature>
<keyword evidence="4 6" id="KW-1133">Transmembrane helix</keyword>
<comment type="subcellular location">
    <subcellularLocation>
        <location evidence="1">Membrane</location>
        <topology evidence="1">Multi-pass membrane protein</topology>
    </subcellularLocation>
</comment>
<comment type="similarity">
    <text evidence="2">Belongs to the drug/metabolite transporter (DMT) superfamily. 10 TMS drug/metabolite exporter (DME) (TC 2.A.7.3) family.</text>
</comment>
<name>A0A1B0ZXA1_9RHOB</name>
<keyword evidence="5 6" id="KW-0472">Membrane</keyword>
<proteinExistence type="inferred from homology"/>
<evidence type="ECO:0000256" key="6">
    <source>
        <dbReference type="SAM" id="Phobius"/>
    </source>
</evidence>
<dbReference type="GO" id="GO:0016020">
    <property type="term" value="C:membrane"/>
    <property type="evidence" value="ECO:0007669"/>
    <property type="project" value="UniProtKB-SubCell"/>
</dbReference>
<evidence type="ECO:0000256" key="3">
    <source>
        <dbReference type="ARBA" id="ARBA00022692"/>
    </source>
</evidence>
<dbReference type="InterPro" id="IPR037185">
    <property type="entry name" value="EmrE-like"/>
</dbReference>
<evidence type="ECO:0000313" key="8">
    <source>
        <dbReference type="EMBL" id="ANP38724.1"/>
    </source>
</evidence>
<sequence>MKQLTIPPGVAGSQTTAAQAMLAAMAIIGISDNAVPLMAEQIGIWQFYLLRTVITLPLIWVMMRAGLGGLRPQRLGPVALRGFLVAVSMVFYFSAVALMPLAQALAGLFTSPILIVLISVLFLKHRIGPVRIGAVVLGFVGVLCVLQPDLFDFDWLILLPICGGLFYALGSMATGLMCRGESTVSMLFAMLLAQAVIGAVALGGLAVWPLPVAEGADGFVTRGWVWPVWEISHWLLLQGMASVVGVFLITKAYQQGEASYVAVFEYSVIIVGPAFAWLVFGQTLNLLQMAGIGLIVLAGATLALRGS</sequence>
<feature type="transmembrane region" description="Helical" evidence="6">
    <location>
        <begin position="155"/>
        <end position="176"/>
    </location>
</feature>
<dbReference type="PATRIC" id="fig|60890.4.peg.3759"/>
<accession>A0A1B0ZXA1</accession>
<feature type="transmembrane region" description="Helical" evidence="6">
    <location>
        <begin position="231"/>
        <end position="249"/>
    </location>
</feature>
<dbReference type="SUPFAM" id="SSF103481">
    <property type="entry name" value="Multidrug resistance efflux transporter EmrE"/>
    <property type="match status" value="2"/>
</dbReference>
<feature type="transmembrane region" description="Helical" evidence="6">
    <location>
        <begin position="78"/>
        <end position="98"/>
    </location>
</feature>
<feature type="transmembrane region" description="Helical" evidence="6">
    <location>
        <begin position="20"/>
        <end position="39"/>
    </location>
</feature>
<organism evidence="8 9">
    <name type="scientific">Phaeobacter gallaeciensis</name>
    <dbReference type="NCBI Taxonomy" id="60890"/>
    <lineage>
        <taxon>Bacteria</taxon>
        <taxon>Pseudomonadati</taxon>
        <taxon>Pseudomonadota</taxon>
        <taxon>Alphaproteobacteria</taxon>
        <taxon>Rhodobacterales</taxon>
        <taxon>Roseobacteraceae</taxon>
        <taxon>Phaeobacter</taxon>
    </lineage>
</organism>
<keyword evidence="3 6" id="KW-0812">Transmembrane</keyword>
<feature type="transmembrane region" description="Helical" evidence="6">
    <location>
        <begin position="286"/>
        <end position="304"/>
    </location>
</feature>
<keyword evidence="9" id="KW-1185">Reference proteome</keyword>
<dbReference type="PANTHER" id="PTHR22911:SF6">
    <property type="entry name" value="SOLUTE CARRIER FAMILY 35 MEMBER G1"/>
    <property type="match status" value="1"/>
</dbReference>
<feature type="domain" description="EamA" evidence="7">
    <location>
        <begin position="156"/>
        <end position="298"/>
    </location>
</feature>
<dbReference type="InterPro" id="IPR000620">
    <property type="entry name" value="EamA_dom"/>
</dbReference>
<dbReference type="PANTHER" id="PTHR22911">
    <property type="entry name" value="ACYL-MALONYL CONDENSING ENZYME-RELATED"/>
    <property type="match status" value="1"/>
</dbReference>
<reference evidence="8 9" key="1">
    <citation type="submission" date="2016-04" db="EMBL/GenBank/DDBJ databases">
        <authorList>
            <person name="Evans L.H."/>
            <person name="Alamgir A."/>
            <person name="Owens N."/>
            <person name="Weber N.D."/>
            <person name="Virtaneva K."/>
            <person name="Barbian K."/>
            <person name="Babar A."/>
            <person name="Rosenke K."/>
        </authorList>
    </citation>
    <scope>NUCLEOTIDE SEQUENCE [LARGE SCALE GENOMIC DNA]</scope>
    <source>
        <strain evidence="8 9">JL2886</strain>
    </source>
</reference>
<dbReference type="EMBL" id="CP015124">
    <property type="protein sequence ID" value="ANP38724.1"/>
    <property type="molecule type" value="Genomic_DNA"/>
</dbReference>
<evidence type="ECO:0000256" key="1">
    <source>
        <dbReference type="ARBA" id="ARBA00004141"/>
    </source>
</evidence>
<dbReference type="RefSeq" id="WP_065273338.1">
    <property type="nucleotide sequence ID" value="NZ_CP015124.1"/>
</dbReference>
<evidence type="ECO:0000256" key="5">
    <source>
        <dbReference type="ARBA" id="ARBA00023136"/>
    </source>
</evidence>
<dbReference type="Gene3D" id="1.10.3730.20">
    <property type="match status" value="1"/>
</dbReference>
<feature type="transmembrane region" description="Helical" evidence="6">
    <location>
        <begin position="188"/>
        <end position="211"/>
    </location>
</feature>
<dbReference type="AlphaFoldDB" id="A0A1B0ZXA1"/>
<evidence type="ECO:0000256" key="4">
    <source>
        <dbReference type="ARBA" id="ARBA00022989"/>
    </source>
</evidence>
<evidence type="ECO:0000313" key="9">
    <source>
        <dbReference type="Proteomes" id="UP000092565"/>
    </source>
</evidence>
<feature type="transmembrane region" description="Helical" evidence="6">
    <location>
        <begin position="130"/>
        <end position="149"/>
    </location>
</feature>
<gene>
    <name evidence="8" type="ORF">JL2886_03855</name>
</gene>
<feature type="transmembrane region" description="Helical" evidence="6">
    <location>
        <begin position="261"/>
        <end position="280"/>
    </location>
</feature>
<feature type="transmembrane region" description="Helical" evidence="6">
    <location>
        <begin position="45"/>
        <end position="66"/>
    </location>
</feature>
<evidence type="ECO:0000259" key="7">
    <source>
        <dbReference type="Pfam" id="PF00892"/>
    </source>
</evidence>
<dbReference type="Proteomes" id="UP000092565">
    <property type="component" value="Chromosome"/>
</dbReference>